<proteinExistence type="predicted"/>
<evidence type="ECO:0000259" key="2">
    <source>
        <dbReference type="Pfam" id="PF08334"/>
    </source>
</evidence>
<dbReference type="InterPro" id="IPR045584">
    <property type="entry name" value="Pilin-like"/>
</dbReference>
<dbReference type="OrthoDB" id="1447786at2"/>
<dbReference type="InterPro" id="IPR013545">
    <property type="entry name" value="T2SS_protein-GspG_C"/>
</dbReference>
<evidence type="ECO:0000313" key="3">
    <source>
        <dbReference type="EMBL" id="RXK81427.1"/>
    </source>
</evidence>
<keyword evidence="4" id="KW-1185">Reference proteome</keyword>
<feature type="transmembrane region" description="Helical" evidence="1">
    <location>
        <begin position="38"/>
        <end position="59"/>
    </location>
</feature>
<gene>
    <name evidence="3" type="ORF">ESB13_21070</name>
</gene>
<dbReference type="AlphaFoldDB" id="A0A4Q1D2H9"/>
<keyword evidence="1" id="KW-0812">Transmembrane</keyword>
<dbReference type="SUPFAM" id="SSF54523">
    <property type="entry name" value="Pili subunits"/>
    <property type="match status" value="1"/>
</dbReference>
<name>A0A4Q1D2H9_9BACT</name>
<evidence type="ECO:0000256" key="1">
    <source>
        <dbReference type="SAM" id="Phobius"/>
    </source>
</evidence>
<reference evidence="3 4" key="1">
    <citation type="submission" date="2019-01" db="EMBL/GenBank/DDBJ databases">
        <title>Filimonas sp. strain TTM-71.</title>
        <authorList>
            <person name="Chen W.-M."/>
        </authorList>
    </citation>
    <scope>NUCLEOTIDE SEQUENCE [LARGE SCALE GENOMIC DNA]</scope>
    <source>
        <strain evidence="3 4">TTM-71</strain>
    </source>
</reference>
<keyword evidence="1" id="KW-1133">Transmembrane helix</keyword>
<dbReference type="Gene3D" id="3.30.700.10">
    <property type="entry name" value="Glycoprotein, Type 4 Pilin"/>
    <property type="match status" value="1"/>
</dbReference>
<dbReference type="Pfam" id="PF08334">
    <property type="entry name" value="T2SSG"/>
    <property type="match status" value="1"/>
</dbReference>
<keyword evidence="1" id="KW-0472">Membrane</keyword>
<comment type="caution">
    <text evidence="3">The sequence shown here is derived from an EMBL/GenBank/DDBJ whole genome shotgun (WGS) entry which is preliminary data.</text>
</comment>
<accession>A0A4Q1D2H9</accession>
<dbReference type="RefSeq" id="WP_129005678.1">
    <property type="nucleotide sequence ID" value="NZ_SDHZ01000004.1"/>
</dbReference>
<sequence>MNKRPPYLLGLLCVLPLIGAFVGIFMVFYGIFKYKDRTFIVIGSIGIVITVIVYSFLFYNLRYGKATAKAFAGIAQTQINSLVKHIEFYKIQYGAYPDNLEQVVRQDETVMIKDPLLLRKANSNSNFYYKKSKERYLLFSVGEDGIANTNDDIYPLFEKSDTNLFKFIRKREGL</sequence>
<dbReference type="EMBL" id="SDHZ01000004">
    <property type="protein sequence ID" value="RXK81427.1"/>
    <property type="molecule type" value="Genomic_DNA"/>
</dbReference>
<feature type="domain" description="Type II secretion system protein GspG C-terminal" evidence="2">
    <location>
        <begin position="66"/>
        <end position="151"/>
    </location>
</feature>
<dbReference type="Proteomes" id="UP000290545">
    <property type="component" value="Unassembled WGS sequence"/>
</dbReference>
<protein>
    <recommendedName>
        <fullName evidence="2">Type II secretion system protein GspG C-terminal domain-containing protein</fullName>
    </recommendedName>
</protein>
<feature type="transmembrane region" description="Helical" evidence="1">
    <location>
        <begin position="7"/>
        <end position="32"/>
    </location>
</feature>
<organism evidence="3 4">
    <name type="scientific">Filimonas effusa</name>
    <dbReference type="NCBI Taxonomy" id="2508721"/>
    <lineage>
        <taxon>Bacteria</taxon>
        <taxon>Pseudomonadati</taxon>
        <taxon>Bacteroidota</taxon>
        <taxon>Chitinophagia</taxon>
        <taxon>Chitinophagales</taxon>
        <taxon>Chitinophagaceae</taxon>
        <taxon>Filimonas</taxon>
    </lineage>
</organism>
<evidence type="ECO:0000313" key="4">
    <source>
        <dbReference type="Proteomes" id="UP000290545"/>
    </source>
</evidence>